<dbReference type="UniPathway" id="UPA00145">
    <property type="reaction ID" value="UER00566"/>
</dbReference>
<dbReference type="NCBIfam" id="NF003154">
    <property type="entry name" value="PRK04123.1"/>
    <property type="match status" value="1"/>
</dbReference>
<evidence type="ECO:0000259" key="10">
    <source>
        <dbReference type="Pfam" id="PF00370"/>
    </source>
</evidence>
<feature type="domain" description="Carbohydrate kinase FGGY C-terminal" evidence="11">
    <location>
        <begin position="292"/>
        <end position="490"/>
    </location>
</feature>
<comment type="caution">
    <text evidence="12">The sequence shown here is derived from an EMBL/GenBank/DDBJ whole genome shotgun (WGS) entry which is preliminary data.</text>
</comment>
<accession>A0A8J2VIT0</accession>
<dbReference type="Pfam" id="PF02782">
    <property type="entry name" value="FGGY_C"/>
    <property type="match status" value="1"/>
</dbReference>
<keyword evidence="1 7" id="KW-0808">Transferase</keyword>
<evidence type="ECO:0000256" key="4">
    <source>
        <dbReference type="ARBA" id="ARBA00022840"/>
    </source>
</evidence>
<dbReference type="InterPro" id="IPR018484">
    <property type="entry name" value="FGGY_N"/>
</dbReference>
<dbReference type="AlphaFoldDB" id="A0A8J2VIT0"/>
<name>A0A8J2VIT0_9BACL</name>
<sequence length="557" mass="61095">MGKKYAIGVDYGTESARAVLVDLTNGDVIATAVENYPDGVIDERLPGTEIMLGQDWALQNPNDYVTCFISTVQSVVSQTKHEIKAEDIVGIGIDFTSCTVLPVKKDGTPLCNIPYYRDNPHSWVKLWKHHAAQKEANCLNEVAQQLEDSFLQRYGGKISSEWLFPKLWQILNEAPDIYDQMDRFIEATDWMVWQLTGNEVRNSCTAGYKAIWHKEQGFPDSTFFKRLDPRLEHVVDEKIGREFLPVGSRAGGLTQKMSEHVGLLAGTSVAVGNIDAHVSAPPTGVIAPGKMLMIMGTSTCDILLSREEVAVPGICGVTFDGAIPGYFAYESGQPAVGDVFAWFVKQAVPEHYFKAASKRGISIHQLLEEKATQLSVGESGLLALDWLNGNRSVLVDVDLSGVILGLTLSTKPEEIYRAFIEATAFGKRLIIENYEKNGIAVEELVACGGLPHKNAMLMQIYADVTGKTITVSEHVQTPAVGAAMFGAVAAGTAAGGYSNISEAADHMAKLSEDKIVPNPENRQRYEPLYQEYKKLHDYFGRGGNDAMKVLKSLKNKK</sequence>
<dbReference type="SUPFAM" id="SSF53067">
    <property type="entry name" value="Actin-like ATPase domain"/>
    <property type="match status" value="2"/>
</dbReference>
<comment type="catalytic activity">
    <reaction evidence="7">
        <text>D-ribulose + ATP = D-ribulose 5-phosphate + ADP + H(+)</text>
        <dbReference type="Rhea" id="RHEA:17601"/>
        <dbReference type="ChEBI" id="CHEBI:15378"/>
        <dbReference type="ChEBI" id="CHEBI:17173"/>
        <dbReference type="ChEBI" id="CHEBI:30616"/>
        <dbReference type="ChEBI" id="CHEBI:58121"/>
        <dbReference type="ChEBI" id="CHEBI:456216"/>
        <dbReference type="EC" id="2.7.1.16"/>
    </reaction>
</comment>
<keyword evidence="5 7" id="KW-0054">Arabinose catabolism</keyword>
<keyword evidence="3 7" id="KW-0418">Kinase</keyword>
<feature type="domain" description="Carbohydrate kinase FGGY N-terminal" evidence="10">
    <location>
        <begin position="5"/>
        <end position="278"/>
    </location>
</feature>
<evidence type="ECO:0000256" key="7">
    <source>
        <dbReference type="HAMAP-Rule" id="MF_00520"/>
    </source>
</evidence>
<dbReference type="EC" id="2.7.1.16" evidence="7 8"/>
<dbReference type="GO" id="GO:0019569">
    <property type="term" value="P:L-arabinose catabolic process to D-xylulose 5-phosphate"/>
    <property type="evidence" value="ECO:0007669"/>
    <property type="project" value="UniProtKB-UniRule"/>
</dbReference>
<dbReference type="GO" id="GO:0005737">
    <property type="term" value="C:cytoplasm"/>
    <property type="evidence" value="ECO:0007669"/>
    <property type="project" value="TreeGrafter"/>
</dbReference>
<dbReference type="CDD" id="cd07781">
    <property type="entry name" value="ASKHA_NBD_FGGY_L-RBK"/>
    <property type="match status" value="1"/>
</dbReference>
<evidence type="ECO:0000259" key="11">
    <source>
        <dbReference type="Pfam" id="PF02782"/>
    </source>
</evidence>
<dbReference type="Proteomes" id="UP000628775">
    <property type="component" value="Unassembled WGS sequence"/>
</dbReference>
<dbReference type="Gene3D" id="3.30.420.40">
    <property type="match status" value="2"/>
</dbReference>
<keyword evidence="2 7" id="KW-0547">Nucleotide-binding</keyword>
<dbReference type="RefSeq" id="WP_188687645.1">
    <property type="nucleotide sequence ID" value="NZ_BMIR01000001.1"/>
</dbReference>
<evidence type="ECO:0000256" key="9">
    <source>
        <dbReference type="RuleBase" id="RU003455"/>
    </source>
</evidence>
<keyword evidence="13" id="KW-1185">Reference proteome</keyword>
<evidence type="ECO:0000256" key="2">
    <source>
        <dbReference type="ARBA" id="ARBA00022741"/>
    </source>
</evidence>
<dbReference type="NCBIfam" id="TIGR01234">
    <property type="entry name" value="L-ribulokinase"/>
    <property type="match status" value="1"/>
</dbReference>
<evidence type="ECO:0000256" key="5">
    <source>
        <dbReference type="ARBA" id="ARBA00022935"/>
    </source>
</evidence>
<comment type="pathway">
    <text evidence="7 9">Carbohydrate degradation; L-arabinose degradation via L-ribulose; D-xylulose 5-phosphate from L-arabinose (bacterial route): step 2/3.</text>
</comment>
<keyword evidence="4 7" id="KW-0067">ATP-binding</keyword>
<keyword evidence="6 7" id="KW-0119">Carbohydrate metabolism</keyword>
<evidence type="ECO:0000256" key="3">
    <source>
        <dbReference type="ARBA" id="ARBA00022777"/>
    </source>
</evidence>
<evidence type="ECO:0000256" key="6">
    <source>
        <dbReference type="ARBA" id="ARBA00023277"/>
    </source>
</evidence>
<gene>
    <name evidence="7 12" type="primary">araB</name>
    <name evidence="12" type="ORF">GCM10011391_00200</name>
</gene>
<comment type="similarity">
    <text evidence="7 9">Belongs to the ribulokinase family.</text>
</comment>
<reference evidence="12" key="2">
    <citation type="submission" date="2020-09" db="EMBL/GenBank/DDBJ databases">
        <authorList>
            <person name="Sun Q."/>
            <person name="Zhou Y."/>
        </authorList>
    </citation>
    <scope>NUCLEOTIDE SEQUENCE</scope>
    <source>
        <strain evidence="12">CGMCC 1.15371</strain>
    </source>
</reference>
<evidence type="ECO:0000256" key="1">
    <source>
        <dbReference type="ARBA" id="ARBA00022679"/>
    </source>
</evidence>
<evidence type="ECO:0000313" key="13">
    <source>
        <dbReference type="Proteomes" id="UP000628775"/>
    </source>
</evidence>
<evidence type="ECO:0000313" key="12">
    <source>
        <dbReference type="EMBL" id="GGE25778.1"/>
    </source>
</evidence>
<comment type="catalytic activity">
    <reaction evidence="7 9">
        <text>L-ribulose + ATP = L-ribulose 5-phosphate + ADP + H(+)</text>
        <dbReference type="Rhea" id="RHEA:22072"/>
        <dbReference type="ChEBI" id="CHEBI:15378"/>
        <dbReference type="ChEBI" id="CHEBI:16880"/>
        <dbReference type="ChEBI" id="CHEBI:30616"/>
        <dbReference type="ChEBI" id="CHEBI:58226"/>
        <dbReference type="ChEBI" id="CHEBI:456216"/>
        <dbReference type="EC" id="2.7.1.16"/>
    </reaction>
</comment>
<reference evidence="12" key="1">
    <citation type="journal article" date="2014" name="Int. J. Syst. Evol. Microbiol.">
        <title>Complete genome sequence of Corynebacterium casei LMG S-19264T (=DSM 44701T), isolated from a smear-ripened cheese.</title>
        <authorList>
            <consortium name="US DOE Joint Genome Institute (JGI-PGF)"/>
            <person name="Walter F."/>
            <person name="Albersmeier A."/>
            <person name="Kalinowski J."/>
            <person name="Ruckert C."/>
        </authorList>
    </citation>
    <scope>NUCLEOTIDE SEQUENCE</scope>
    <source>
        <strain evidence="12">CGMCC 1.15371</strain>
    </source>
</reference>
<dbReference type="Pfam" id="PF00370">
    <property type="entry name" value="FGGY_N"/>
    <property type="match status" value="1"/>
</dbReference>
<dbReference type="InterPro" id="IPR043129">
    <property type="entry name" value="ATPase_NBD"/>
</dbReference>
<dbReference type="PIRSF" id="PIRSF000538">
    <property type="entry name" value="GlpK"/>
    <property type="match status" value="1"/>
</dbReference>
<dbReference type="PANTHER" id="PTHR43435">
    <property type="entry name" value="RIBULOKINASE"/>
    <property type="match status" value="1"/>
</dbReference>
<evidence type="ECO:0000256" key="8">
    <source>
        <dbReference type="NCBIfam" id="TIGR01234"/>
    </source>
</evidence>
<proteinExistence type="inferred from homology"/>
<dbReference type="HAMAP" id="MF_00520">
    <property type="entry name" value="Ribulokinase"/>
    <property type="match status" value="1"/>
</dbReference>
<dbReference type="GO" id="GO:0019150">
    <property type="term" value="F:D-ribulokinase activity"/>
    <property type="evidence" value="ECO:0007669"/>
    <property type="project" value="TreeGrafter"/>
</dbReference>
<protein>
    <recommendedName>
        <fullName evidence="7 8">Ribulokinase</fullName>
        <ecNumber evidence="7 8">2.7.1.16</ecNumber>
    </recommendedName>
</protein>
<dbReference type="EMBL" id="BMIR01000001">
    <property type="protein sequence ID" value="GGE25778.1"/>
    <property type="molecule type" value="Genomic_DNA"/>
</dbReference>
<organism evidence="12 13">
    <name type="scientific">Pullulanibacillus camelliae</name>
    <dbReference type="NCBI Taxonomy" id="1707096"/>
    <lineage>
        <taxon>Bacteria</taxon>
        <taxon>Bacillati</taxon>
        <taxon>Bacillota</taxon>
        <taxon>Bacilli</taxon>
        <taxon>Bacillales</taxon>
        <taxon>Sporolactobacillaceae</taxon>
        <taxon>Pullulanibacillus</taxon>
    </lineage>
</organism>
<dbReference type="InterPro" id="IPR000577">
    <property type="entry name" value="Carb_kinase_FGGY"/>
</dbReference>
<dbReference type="GO" id="GO:0005524">
    <property type="term" value="F:ATP binding"/>
    <property type="evidence" value="ECO:0007669"/>
    <property type="project" value="UniProtKB-UniRule"/>
</dbReference>
<dbReference type="InterPro" id="IPR005929">
    <property type="entry name" value="Ribulokinase"/>
</dbReference>
<dbReference type="InterPro" id="IPR018485">
    <property type="entry name" value="FGGY_C"/>
</dbReference>
<dbReference type="GO" id="GO:0008741">
    <property type="term" value="F:ribulokinase activity"/>
    <property type="evidence" value="ECO:0007669"/>
    <property type="project" value="UniProtKB-UniRule"/>
</dbReference>
<dbReference type="PANTHER" id="PTHR43435:SF4">
    <property type="entry name" value="FGGY CARBOHYDRATE KINASE DOMAIN-CONTAINING PROTEIN"/>
    <property type="match status" value="1"/>
</dbReference>